<dbReference type="AlphaFoldDB" id="A0A0E9TIG2"/>
<sequence length="21" mass="2308">MLSLASLLSINIISWLLVASY</sequence>
<name>A0A0E9TIG2_ANGAN</name>
<accession>A0A0E9TIG2</accession>
<protein>
    <submittedName>
        <fullName evidence="1">Uncharacterized protein</fullName>
    </submittedName>
</protein>
<reference evidence="1" key="2">
    <citation type="journal article" date="2015" name="Fish Shellfish Immunol.">
        <title>Early steps in the European eel (Anguilla anguilla)-Vibrio vulnificus interaction in the gills: Role of the RtxA13 toxin.</title>
        <authorList>
            <person name="Callol A."/>
            <person name="Pajuelo D."/>
            <person name="Ebbesson L."/>
            <person name="Teles M."/>
            <person name="MacKenzie S."/>
            <person name="Amaro C."/>
        </authorList>
    </citation>
    <scope>NUCLEOTIDE SEQUENCE</scope>
</reference>
<evidence type="ECO:0000313" key="1">
    <source>
        <dbReference type="EMBL" id="JAH53366.1"/>
    </source>
</evidence>
<dbReference type="EMBL" id="GBXM01055211">
    <property type="protein sequence ID" value="JAH53366.1"/>
    <property type="molecule type" value="Transcribed_RNA"/>
</dbReference>
<organism evidence="1">
    <name type="scientific">Anguilla anguilla</name>
    <name type="common">European freshwater eel</name>
    <name type="synonym">Muraena anguilla</name>
    <dbReference type="NCBI Taxonomy" id="7936"/>
    <lineage>
        <taxon>Eukaryota</taxon>
        <taxon>Metazoa</taxon>
        <taxon>Chordata</taxon>
        <taxon>Craniata</taxon>
        <taxon>Vertebrata</taxon>
        <taxon>Euteleostomi</taxon>
        <taxon>Actinopterygii</taxon>
        <taxon>Neopterygii</taxon>
        <taxon>Teleostei</taxon>
        <taxon>Anguilliformes</taxon>
        <taxon>Anguillidae</taxon>
        <taxon>Anguilla</taxon>
    </lineage>
</organism>
<proteinExistence type="predicted"/>
<reference evidence="1" key="1">
    <citation type="submission" date="2014-11" db="EMBL/GenBank/DDBJ databases">
        <authorList>
            <person name="Amaro Gonzalez C."/>
        </authorList>
    </citation>
    <scope>NUCLEOTIDE SEQUENCE</scope>
</reference>